<evidence type="ECO:0000313" key="9">
    <source>
        <dbReference type="Proteomes" id="UP001212997"/>
    </source>
</evidence>
<dbReference type="PROSITE" id="PS50157">
    <property type="entry name" value="ZINC_FINGER_C2H2_2"/>
    <property type="match status" value="2"/>
</dbReference>
<dbReference type="InterPro" id="IPR013087">
    <property type="entry name" value="Znf_C2H2_type"/>
</dbReference>
<feature type="domain" description="C2H2-type" evidence="7">
    <location>
        <begin position="7"/>
        <end position="34"/>
    </location>
</feature>
<accession>A0AAD5YIM4</accession>
<dbReference type="GO" id="GO:0031519">
    <property type="term" value="C:PcG protein complex"/>
    <property type="evidence" value="ECO:0007669"/>
    <property type="project" value="TreeGrafter"/>
</dbReference>
<organism evidence="8 9">
    <name type="scientific">Meripilus lineatus</name>
    <dbReference type="NCBI Taxonomy" id="2056292"/>
    <lineage>
        <taxon>Eukaryota</taxon>
        <taxon>Fungi</taxon>
        <taxon>Dikarya</taxon>
        <taxon>Basidiomycota</taxon>
        <taxon>Agaricomycotina</taxon>
        <taxon>Agaricomycetes</taxon>
        <taxon>Polyporales</taxon>
        <taxon>Meripilaceae</taxon>
        <taxon>Meripilus</taxon>
    </lineage>
</organism>
<dbReference type="GO" id="GO:0000981">
    <property type="term" value="F:DNA-binding transcription factor activity, RNA polymerase II-specific"/>
    <property type="evidence" value="ECO:0007669"/>
    <property type="project" value="UniProtKB-ARBA"/>
</dbReference>
<dbReference type="SMART" id="SM00355">
    <property type="entry name" value="ZnF_C2H2"/>
    <property type="match status" value="4"/>
</dbReference>
<dbReference type="GO" id="GO:0000785">
    <property type="term" value="C:chromatin"/>
    <property type="evidence" value="ECO:0007669"/>
    <property type="project" value="TreeGrafter"/>
</dbReference>
<gene>
    <name evidence="8" type="ORF">NLI96_g5853</name>
</gene>
<dbReference type="GO" id="GO:0008270">
    <property type="term" value="F:zinc ion binding"/>
    <property type="evidence" value="ECO:0007669"/>
    <property type="project" value="UniProtKB-KW"/>
</dbReference>
<evidence type="ECO:0000256" key="6">
    <source>
        <dbReference type="SAM" id="MobiDB-lite"/>
    </source>
</evidence>
<dbReference type="FunFam" id="3.30.160.60:FF:000125">
    <property type="entry name" value="Putative zinc finger protein 143"/>
    <property type="match status" value="1"/>
</dbReference>
<name>A0AAD5YIM4_9APHY</name>
<evidence type="ECO:0000256" key="2">
    <source>
        <dbReference type="ARBA" id="ARBA00022737"/>
    </source>
</evidence>
<dbReference type="PANTHER" id="PTHR14003">
    <property type="entry name" value="TRANSCRIPTIONAL REPRESSOR PROTEIN YY"/>
    <property type="match status" value="1"/>
</dbReference>
<dbReference type="SUPFAM" id="SSF57667">
    <property type="entry name" value="beta-beta-alpha zinc fingers"/>
    <property type="match status" value="1"/>
</dbReference>
<evidence type="ECO:0000256" key="1">
    <source>
        <dbReference type="ARBA" id="ARBA00022723"/>
    </source>
</evidence>
<dbReference type="EMBL" id="JANAWD010000201">
    <property type="protein sequence ID" value="KAJ3484106.1"/>
    <property type="molecule type" value="Genomic_DNA"/>
</dbReference>
<dbReference type="AlphaFoldDB" id="A0AAD5YIM4"/>
<dbReference type="PANTHER" id="PTHR14003:SF20">
    <property type="entry name" value="FINGER DOMAIN PROTEIN, PUTATIVE (AFU_ORTHOLOGUE AFUA_4G10380)-RELATED"/>
    <property type="match status" value="1"/>
</dbReference>
<dbReference type="PROSITE" id="PS00028">
    <property type="entry name" value="ZINC_FINGER_C2H2_1"/>
    <property type="match status" value="4"/>
</dbReference>
<feature type="domain" description="C2H2-type" evidence="7">
    <location>
        <begin position="35"/>
        <end position="64"/>
    </location>
</feature>
<dbReference type="InterPro" id="IPR036236">
    <property type="entry name" value="Znf_C2H2_sf"/>
</dbReference>
<keyword evidence="4" id="KW-0862">Zinc</keyword>
<keyword evidence="1" id="KW-0479">Metal-binding</keyword>
<keyword evidence="9" id="KW-1185">Reference proteome</keyword>
<protein>
    <recommendedName>
        <fullName evidence="7">C2H2-type domain-containing protein</fullName>
    </recommendedName>
</protein>
<evidence type="ECO:0000313" key="8">
    <source>
        <dbReference type="EMBL" id="KAJ3484106.1"/>
    </source>
</evidence>
<reference evidence="8" key="1">
    <citation type="submission" date="2022-07" db="EMBL/GenBank/DDBJ databases">
        <title>Genome Sequence of Physisporinus lineatus.</title>
        <authorList>
            <person name="Buettner E."/>
        </authorList>
    </citation>
    <scope>NUCLEOTIDE SEQUENCE</scope>
    <source>
        <strain evidence="8">VT162</strain>
    </source>
</reference>
<evidence type="ECO:0000259" key="7">
    <source>
        <dbReference type="PROSITE" id="PS50157"/>
    </source>
</evidence>
<dbReference type="GO" id="GO:0005667">
    <property type="term" value="C:transcription regulator complex"/>
    <property type="evidence" value="ECO:0007669"/>
    <property type="project" value="TreeGrafter"/>
</dbReference>
<evidence type="ECO:0000256" key="4">
    <source>
        <dbReference type="ARBA" id="ARBA00022833"/>
    </source>
</evidence>
<feature type="region of interest" description="Disordered" evidence="6">
    <location>
        <begin position="166"/>
        <end position="191"/>
    </location>
</feature>
<evidence type="ECO:0000256" key="5">
    <source>
        <dbReference type="PROSITE-ProRule" id="PRU00042"/>
    </source>
</evidence>
<dbReference type="GO" id="GO:0000978">
    <property type="term" value="F:RNA polymerase II cis-regulatory region sequence-specific DNA binding"/>
    <property type="evidence" value="ECO:0007669"/>
    <property type="project" value="TreeGrafter"/>
</dbReference>
<feature type="compositionally biased region" description="Low complexity" evidence="6">
    <location>
        <begin position="168"/>
        <end position="191"/>
    </location>
</feature>
<keyword evidence="2" id="KW-0677">Repeat</keyword>
<sequence>MKAAQILQCGVCKGVYKRTGDLRRHIRIHTGERPYVCDWPGCGKAFTQRSGLKAHIPVHTGDKNFRCGIGSCPSTFGDASSCGRHRRENHPPVQITHQCPVEGCKSRIKRLSSFRTHLKKHDLDPKEVDLDSCVVVLKRESPEPEVAEVPEVPDFLQVPAIHTHRSPKISSRSSSRFSSPLSTLSSPLSSLSDVSDIASPYEEPHKDFLGTSLTPDATSSPWMLPPLAFEALSISPLDIGYGSPETYETSPSSTLSEFSSPFYQSEAFPSTPASLCVSPADTWQSTSFDFMLAGPVLLEDSLSPAVSPSDLLDPSLWHDSVLGVHF</sequence>
<keyword evidence="3 5" id="KW-0863">Zinc-finger</keyword>
<evidence type="ECO:0000256" key="3">
    <source>
        <dbReference type="ARBA" id="ARBA00022771"/>
    </source>
</evidence>
<dbReference type="Proteomes" id="UP001212997">
    <property type="component" value="Unassembled WGS sequence"/>
</dbReference>
<proteinExistence type="predicted"/>
<dbReference type="Gene3D" id="3.30.160.60">
    <property type="entry name" value="Classic Zinc Finger"/>
    <property type="match status" value="3"/>
</dbReference>
<dbReference type="Pfam" id="PF00096">
    <property type="entry name" value="zf-C2H2"/>
    <property type="match status" value="2"/>
</dbReference>
<comment type="caution">
    <text evidence="8">The sequence shown here is derived from an EMBL/GenBank/DDBJ whole genome shotgun (WGS) entry which is preliminary data.</text>
</comment>